<accession>A0A3S4GGG2</accession>
<keyword evidence="1" id="KW-0812">Transmembrane</keyword>
<evidence type="ECO:0000259" key="2">
    <source>
        <dbReference type="Pfam" id="PF10099"/>
    </source>
</evidence>
<dbReference type="GO" id="GO:0006417">
    <property type="term" value="P:regulation of translation"/>
    <property type="evidence" value="ECO:0007669"/>
    <property type="project" value="TreeGrafter"/>
</dbReference>
<protein>
    <submittedName>
        <fullName evidence="3">Anti-sigma-K factor rskA</fullName>
    </submittedName>
</protein>
<feature type="domain" description="Anti-sigma K factor RskA C-terminal" evidence="2">
    <location>
        <begin position="105"/>
        <end position="229"/>
    </location>
</feature>
<evidence type="ECO:0000313" key="4">
    <source>
        <dbReference type="Proteomes" id="UP000268844"/>
    </source>
</evidence>
<keyword evidence="4" id="KW-1185">Reference proteome</keyword>
<evidence type="ECO:0000256" key="1">
    <source>
        <dbReference type="SAM" id="Phobius"/>
    </source>
</evidence>
<dbReference type="GO" id="GO:0016989">
    <property type="term" value="F:sigma factor antagonist activity"/>
    <property type="evidence" value="ECO:0007669"/>
    <property type="project" value="TreeGrafter"/>
</dbReference>
<dbReference type="Pfam" id="PF10099">
    <property type="entry name" value="RskA_C"/>
    <property type="match status" value="1"/>
</dbReference>
<dbReference type="InterPro" id="IPR018764">
    <property type="entry name" value="RskA_C"/>
</dbReference>
<dbReference type="Proteomes" id="UP000268844">
    <property type="component" value="Unassembled WGS sequence"/>
</dbReference>
<proteinExistence type="predicted"/>
<keyword evidence="1" id="KW-1133">Transmembrane helix</keyword>
<dbReference type="InterPro" id="IPR051474">
    <property type="entry name" value="Anti-sigma-K/W_factor"/>
</dbReference>
<dbReference type="AlphaFoldDB" id="A0A3S4GGG2"/>
<dbReference type="PANTHER" id="PTHR37461">
    <property type="entry name" value="ANTI-SIGMA-K FACTOR RSKA"/>
    <property type="match status" value="1"/>
</dbReference>
<evidence type="ECO:0000313" key="3">
    <source>
        <dbReference type="EMBL" id="VDS03965.1"/>
    </source>
</evidence>
<name>A0A3S4GGG2_9HYPH</name>
<organism evidence="3 4">
    <name type="scientific">Devosia equisanguinis</name>
    <dbReference type="NCBI Taxonomy" id="2490941"/>
    <lineage>
        <taxon>Bacteria</taxon>
        <taxon>Pseudomonadati</taxon>
        <taxon>Pseudomonadota</taxon>
        <taxon>Alphaproteobacteria</taxon>
        <taxon>Hyphomicrobiales</taxon>
        <taxon>Devosiaceae</taxon>
        <taxon>Devosia</taxon>
    </lineage>
</organism>
<reference evidence="3 4" key="1">
    <citation type="submission" date="2018-12" db="EMBL/GenBank/DDBJ databases">
        <authorList>
            <person name="Criscuolo A."/>
        </authorList>
    </citation>
    <scope>NUCLEOTIDE SEQUENCE [LARGE SCALE GENOMIC DNA]</scope>
    <source>
        <strain evidence="3">ACIP1116281</strain>
    </source>
</reference>
<dbReference type="EMBL" id="UZWD01000017">
    <property type="protein sequence ID" value="VDS03965.1"/>
    <property type="molecule type" value="Genomic_DNA"/>
</dbReference>
<sequence>MSMGDDNNAEMGDARLTQVAEYVLGLLDAETHIRVGRAIEADPRLRAERDFWQARFAGLDREFEEVAAPAHALRAVEARLFGKASATATRWFDSLFLWRGLAAGALAVAVAVVGFGLMRPASDSTALTQQLVAALQSEGSDVQFIAVYDGEGNVRLAGLSGAAQPGSDFELWAIQGGNNPISMGVIPAGAKTSVPLSPAISAGWGEGSVLAITLEQAGGSPDGNPHGPVVAQGVVTNI</sequence>
<gene>
    <name evidence="3" type="ORF">DEVEQU_01094</name>
</gene>
<dbReference type="OrthoDB" id="9816387at2"/>
<feature type="transmembrane region" description="Helical" evidence="1">
    <location>
        <begin position="96"/>
        <end position="117"/>
    </location>
</feature>
<keyword evidence="1" id="KW-0472">Membrane</keyword>
<dbReference type="PANTHER" id="PTHR37461:SF1">
    <property type="entry name" value="ANTI-SIGMA-K FACTOR RSKA"/>
    <property type="match status" value="1"/>
</dbReference>
<dbReference type="GO" id="GO:0005886">
    <property type="term" value="C:plasma membrane"/>
    <property type="evidence" value="ECO:0007669"/>
    <property type="project" value="InterPro"/>
</dbReference>